<dbReference type="GO" id="GO:0016301">
    <property type="term" value="F:kinase activity"/>
    <property type="evidence" value="ECO:0007669"/>
    <property type="project" value="UniProtKB-KW"/>
</dbReference>
<sequence>MSPNYQSPYSEPFFSNSDEEPEYVSELTAKDYSQGVREIPEVKISKFISDAELNQETLSSNPISELLMMYDKGKWSLRPRIFSVLKILACTNLFDYFAQEGLMDSALPFTDRTLVVFLKGSEIRTKFLKLQQAVLYKEKGLEALEDGGRHLHLAGSGDDYFRSIKPLGMGRYGTVDQVFSSIRGHSPLVDERLLKQSESEIQAFKRRWHPHIIKLKGFDTDQRFLGIIMKPVAEMNLDEYLKEASKDENLHQRHMKQDAADLAKDQVDADPSFLNLVLHMLQPEQIERPTAAQVRDSVFASTLDLAEREDTNKPLSIEDAPGNQKAAQTHVWSEEVRDLDKIWEEERFLRSKNIQATLGESLKDFPGVLDRPGADNGLDHEHLVRPRLEDMIRLLLDNGAQASGASEGAWLCREWREVRDLAEELGDDDVQSLLEGYDVRKMHMRYLRECEHLEEERVSRDEVYDDSVNVRLLPGQLRHRATNWDDVSLSKAGFSIIRRIATASRRFSLFQLL</sequence>
<dbReference type="Gene3D" id="1.10.510.10">
    <property type="entry name" value="Transferase(Phosphotransferase) domain 1"/>
    <property type="match status" value="1"/>
</dbReference>
<keyword evidence="2" id="KW-0808">Transferase</keyword>
<organism evidence="2 3">
    <name type="scientific">Diaporthe ampelina</name>
    <dbReference type="NCBI Taxonomy" id="1214573"/>
    <lineage>
        <taxon>Eukaryota</taxon>
        <taxon>Fungi</taxon>
        <taxon>Dikarya</taxon>
        <taxon>Ascomycota</taxon>
        <taxon>Pezizomycotina</taxon>
        <taxon>Sordariomycetes</taxon>
        <taxon>Sordariomycetidae</taxon>
        <taxon>Diaporthales</taxon>
        <taxon>Diaporthaceae</taxon>
        <taxon>Diaporthe</taxon>
    </lineage>
</organism>
<dbReference type="Proteomes" id="UP000034680">
    <property type="component" value="Unassembled WGS sequence"/>
</dbReference>
<evidence type="ECO:0000256" key="1">
    <source>
        <dbReference type="SAM" id="MobiDB-lite"/>
    </source>
</evidence>
<comment type="caution">
    <text evidence="2">The sequence shown here is derived from an EMBL/GenBank/DDBJ whole genome shotgun (WGS) entry which is preliminary data.</text>
</comment>
<keyword evidence="2" id="KW-0418">Kinase</keyword>
<dbReference type="InterPro" id="IPR011009">
    <property type="entry name" value="Kinase-like_dom_sf"/>
</dbReference>
<reference evidence="2 3" key="2">
    <citation type="submission" date="2015-05" db="EMBL/GenBank/DDBJ databases">
        <authorList>
            <person name="Morales-Cruz A."/>
            <person name="Amrine K.C."/>
            <person name="Cantu D."/>
        </authorList>
    </citation>
    <scope>NUCLEOTIDE SEQUENCE [LARGE SCALE GENOMIC DNA]</scope>
    <source>
        <strain evidence="2">DA912</strain>
    </source>
</reference>
<evidence type="ECO:0000313" key="2">
    <source>
        <dbReference type="EMBL" id="KKY36663.1"/>
    </source>
</evidence>
<dbReference type="OrthoDB" id="248923at2759"/>
<dbReference type="AlphaFoldDB" id="A0A0G2HP06"/>
<dbReference type="STRING" id="1214573.A0A0G2HP06"/>
<reference evidence="2 3" key="1">
    <citation type="submission" date="2015-05" db="EMBL/GenBank/DDBJ databases">
        <title>Distinctive expansion of gene families associated with plant cell wall degradation and secondary metabolism in the genomes of grapevine trunk pathogens.</title>
        <authorList>
            <person name="Lawrence D.P."/>
            <person name="Travadon R."/>
            <person name="Rolshausen P.E."/>
            <person name="Baumgartner K."/>
        </authorList>
    </citation>
    <scope>NUCLEOTIDE SEQUENCE [LARGE SCALE GENOMIC DNA]</scope>
    <source>
        <strain evidence="2">DA912</strain>
    </source>
</reference>
<dbReference type="EMBL" id="LCUC01000112">
    <property type="protein sequence ID" value="KKY36663.1"/>
    <property type="molecule type" value="Genomic_DNA"/>
</dbReference>
<keyword evidence="3" id="KW-1185">Reference proteome</keyword>
<proteinExistence type="predicted"/>
<evidence type="ECO:0000313" key="3">
    <source>
        <dbReference type="Proteomes" id="UP000034680"/>
    </source>
</evidence>
<name>A0A0G2HP06_9PEZI</name>
<dbReference type="SUPFAM" id="SSF56112">
    <property type="entry name" value="Protein kinase-like (PK-like)"/>
    <property type="match status" value="1"/>
</dbReference>
<feature type="region of interest" description="Disordered" evidence="1">
    <location>
        <begin position="1"/>
        <end position="21"/>
    </location>
</feature>
<feature type="compositionally biased region" description="Polar residues" evidence="1">
    <location>
        <begin position="1"/>
        <end position="16"/>
    </location>
</feature>
<gene>
    <name evidence="2" type="ORF">UCDDA912_g03335</name>
</gene>
<protein>
    <submittedName>
        <fullName evidence="2">Putative dual specificity mitogen-activated protein kinase kinase 1</fullName>
    </submittedName>
</protein>
<accession>A0A0G2HP06</accession>